<organism evidence="1 2">
    <name type="scientific">Aspergillus melleus</name>
    <dbReference type="NCBI Taxonomy" id="138277"/>
    <lineage>
        <taxon>Eukaryota</taxon>
        <taxon>Fungi</taxon>
        <taxon>Dikarya</taxon>
        <taxon>Ascomycota</taxon>
        <taxon>Pezizomycotina</taxon>
        <taxon>Eurotiomycetes</taxon>
        <taxon>Eurotiomycetidae</taxon>
        <taxon>Eurotiales</taxon>
        <taxon>Aspergillaceae</taxon>
        <taxon>Aspergillus</taxon>
        <taxon>Aspergillus subgen. Circumdati</taxon>
    </lineage>
</organism>
<keyword evidence="1" id="KW-0687">Ribonucleoprotein</keyword>
<protein>
    <submittedName>
        <fullName evidence="1">Ribosomal protein S8A</fullName>
    </submittedName>
</protein>
<sequence>MAPSNAADQSANTTKNFIIKHMNADHQKSLAMYLRVYCHVSTSEAKSARLEDISLSDLLLSARGTRYTVPLDPPMASFSETRGRVVAMHKECLQKLGLSDITINEYRAPRGMGAVGFAVCLAAIVGFCQRDNFLPGSLVYETIGLDTFPAMARFCYKVQPPVFIFLIGAHVIEATLLAVKRLKPHGVPFLSTTWIAWVLSTVVEGFGAWIRFDAMVREKRGGKEHSQIKIKSHPPMVDQKGNRGADISNAKARDAKSRDTALNPIRTSAVWNRATFDTSEPQCEIHESSTTSSSTPRRQPQRPLPAAFLVKGCRIRGEFLVISSVLDISLLFLLLLVLAPCVVRRGQSRLASIRVGIGIETSKRTRSPYIDNMGISRDSRHKRSATGAKRATYRKKRAFEKGRQPSNTRIGTKRIHLVRTRGGNRKFRGLRLEAGNFSWGSEGISRKTRVIVVAYHPSNNELVRTNTLTKSAVVQIDAAPFRQWYEAHYGQPIGRRRQQKSDVPEEKKSNSVTKKQAARFADNGKVESAIERQFEAGRLYAVIASRPGQSGRVDGYILEGEELAFYQRAIRK</sequence>
<dbReference type="EMBL" id="JAOPJF010000004">
    <property type="protein sequence ID" value="KAK1149319.1"/>
    <property type="molecule type" value="Genomic_DNA"/>
</dbReference>
<evidence type="ECO:0000313" key="2">
    <source>
        <dbReference type="Proteomes" id="UP001177260"/>
    </source>
</evidence>
<evidence type="ECO:0000313" key="1">
    <source>
        <dbReference type="EMBL" id="KAK1149319.1"/>
    </source>
</evidence>
<comment type="caution">
    <text evidence="1">The sequence shown here is derived from an EMBL/GenBank/DDBJ whole genome shotgun (WGS) entry which is preliminary data.</text>
</comment>
<keyword evidence="2" id="KW-1185">Reference proteome</keyword>
<reference evidence="1 2" key="1">
    <citation type="journal article" date="2023" name="ACS Omega">
        <title>Identification of the Neoaspergillic Acid Biosynthesis Gene Cluster by Establishing an In Vitro CRISPR-Ribonucleoprotein Genetic System in Aspergillus melleus.</title>
        <authorList>
            <person name="Yuan B."/>
            <person name="Grau M.F."/>
            <person name="Murata R.M."/>
            <person name="Torok T."/>
            <person name="Venkateswaran K."/>
            <person name="Stajich J.E."/>
            <person name="Wang C.C.C."/>
        </authorList>
    </citation>
    <scope>NUCLEOTIDE SEQUENCE [LARGE SCALE GENOMIC DNA]</scope>
    <source>
        <strain evidence="1 2">IMV 1140</strain>
    </source>
</reference>
<gene>
    <name evidence="1" type="primary">RPS8A</name>
    <name evidence="1" type="ORF">N8T08_006541</name>
</gene>
<proteinExistence type="predicted"/>
<keyword evidence="1" id="KW-0689">Ribosomal protein</keyword>
<accession>A0ACC3BEQ0</accession>
<name>A0ACC3BEQ0_9EURO</name>
<dbReference type="Proteomes" id="UP001177260">
    <property type="component" value="Unassembled WGS sequence"/>
</dbReference>